<keyword evidence="3" id="KW-1185">Reference proteome</keyword>
<reference evidence="2 3" key="1">
    <citation type="submission" date="2020-08" db="EMBL/GenBank/DDBJ databases">
        <authorList>
            <person name="Hejnol A."/>
        </authorList>
    </citation>
    <scope>NUCLEOTIDE SEQUENCE [LARGE SCALE GENOMIC DNA]</scope>
</reference>
<dbReference type="Pfam" id="PF04749">
    <property type="entry name" value="PLAC8"/>
    <property type="match status" value="1"/>
</dbReference>
<dbReference type="PANTHER" id="PTHR15907">
    <property type="entry name" value="DUF614 FAMILY PROTEIN-RELATED"/>
    <property type="match status" value="1"/>
</dbReference>
<dbReference type="EMBL" id="CAJFCJ010000059">
    <property type="protein sequence ID" value="CAD5126540.1"/>
    <property type="molecule type" value="Genomic_DNA"/>
</dbReference>
<evidence type="ECO:0000256" key="1">
    <source>
        <dbReference type="ARBA" id="ARBA00009024"/>
    </source>
</evidence>
<comment type="similarity">
    <text evidence="1">Belongs to the cornifelin family.</text>
</comment>
<comment type="caution">
    <text evidence="2">The sequence shown here is derived from an EMBL/GenBank/DDBJ whole genome shotgun (WGS) entry which is preliminary data.</text>
</comment>
<dbReference type="AlphaFoldDB" id="A0A7I8WEC7"/>
<accession>A0A7I8WEC7</accession>
<proteinExistence type="inferred from homology"/>
<dbReference type="NCBIfam" id="TIGR01571">
    <property type="entry name" value="A_thal_Cys_rich"/>
    <property type="match status" value="1"/>
</dbReference>
<gene>
    <name evidence="2" type="ORF">DGYR_LOCUS13778</name>
</gene>
<organism evidence="2 3">
    <name type="scientific">Dimorphilus gyrociliatus</name>
    <dbReference type="NCBI Taxonomy" id="2664684"/>
    <lineage>
        <taxon>Eukaryota</taxon>
        <taxon>Metazoa</taxon>
        <taxon>Spiralia</taxon>
        <taxon>Lophotrochozoa</taxon>
        <taxon>Annelida</taxon>
        <taxon>Polychaeta</taxon>
        <taxon>Polychaeta incertae sedis</taxon>
        <taxon>Dinophilidae</taxon>
        <taxon>Dimorphilus</taxon>
    </lineage>
</organism>
<sequence>MEIRERGLVVQETWINSLCSCFNNVSGCLAAACCFECYAIHVTCRMNEGLLCCISCFSPTLAAMRSYIRGKYNIPGSICGDCCAAHCCPCCVLCQIMNEWESRHQTTGIVFVKEIETIKHIH</sequence>
<dbReference type="InterPro" id="IPR006461">
    <property type="entry name" value="PLAC_motif_containing"/>
</dbReference>
<dbReference type="OrthoDB" id="1045822at2759"/>
<dbReference type="PROSITE" id="PS51257">
    <property type="entry name" value="PROKAR_LIPOPROTEIN"/>
    <property type="match status" value="1"/>
</dbReference>
<name>A0A7I8WEC7_9ANNE</name>
<dbReference type="Proteomes" id="UP000549394">
    <property type="component" value="Unassembled WGS sequence"/>
</dbReference>
<evidence type="ECO:0000313" key="2">
    <source>
        <dbReference type="EMBL" id="CAD5126540.1"/>
    </source>
</evidence>
<protein>
    <submittedName>
        <fullName evidence="2">DgyrCDS14641</fullName>
    </submittedName>
</protein>
<evidence type="ECO:0000313" key="3">
    <source>
        <dbReference type="Proteomes" id="UP000549394"/>
    </source>
</evidence>